<organism evidence="11 12">
    <name type="scientific">Lucifera butyrica</name>
    <dbReference type="NCBI Taxonomy" id="1351585"/>
    <lineage>
        <taxon>Bacteria</taxon>
        <taxon>Bacillati</taxon>
        <taxon>Bacillota</taxon>
        <taxon>Negativicutes</taxon>
        <taxon>Veillonellales</taxon>
        <taxon>Veillonellaceae</taxon>
        <taxon>Lucifera</taxon>
    </lineage>
</organism>
<reference evidence="11 12" key="1">
    <citation type="submission" date="2018-06" db="EMBL/GenBank/DDBJ databases">
        <authorList>
            <person name="Strepis N."/>
        </authorList>
    </citation>
    <scope>NUCLEOTIDE SEQUENCE [LARGE SCALE GENOMIC DNA]</scope>
    <source>
        <strain evidence="11">LUCI</strain>
    </source>
</reference>
<keyword evidence="6 9" id="KW-1133">Transmembrane helix</keyword>
<dbReference type="RefSeq" id="WP_122627937.1">
    <property type="nucleotide sequence ID" value="NZ_UPPP01000070.1"/>
</dbReference>
<dbReference type="NCBIfam" id="TIGR00359">
    <property type="entry name" value="cello_pts_IIC"/>
    <property type="match status" value="1"/>
</dbReference>
<dbReference type="InterPro" id="IPR051088">
    <property type="entry name" value="PTS_Sugar-EIIC/EIIB"/>
</dbReference>
<comment type="function">
    <text evidence="8">The phosphoenolpyruvate-dependent sugar phosphotransferase system (PTS), a major carbohydrate active -transport system, catalyzes the phosphorylation of incoming sugar substrates concomitant with their translocation across the cell membrane.</text>
</comment>
<evidence type="ECO:0000256" key="8">
    <source>
        <dbReference type="PIRNR" id="PIRNR006351"/>
    </source>
</evidence>
<dbReference type="InterPro" id="IPR004796">
    <property type="entry name" value="PTS_IIC_cello"/>
</dbReference>
<dbReference type="InterPro" id="IPR004501">
    <property type="entry name" value="PTS_EIIC_3"/>
</dbReference>
<comment type="subcellular location">
    <subcellularLocation>
        <location evidence="1">Cell membrane</location>
        <topology evidence="1">Multi-pass membrane protein</topology>
    </subcellularLocation>
</comment>
<name>A0A498RCU5_9FIRM</name>
<proteinExistence type="predicted"/>
<dbReference type="GO" id="GO:1901264">
    <property type="term" value="P:carbohydrate derivative transport"/>
    <property type="evidence" value="ECO:0007669"/>
    <property type="project" value="TreeGrafter"/>
</dbReference>
<feature type="transmembrane region" description="Helical" evidence="9">
    <location>
        <begin position="237"/>
        <end position="256"/>
    </location>
</feature>
<evidence type="ECO:0000256" key="6">
    <source>
        <dbReference type="ARBA" id="ARBA00022989"/>
    </source>
</evidence>
<dbReference type="OrthoDB" id="1641940at2"/>
<feature type="transmembrane region" description="Helical" evidence="9">
    <location>
        <begin position="32"/>
        <end position="55"/>
    </location>
</feature>
<dbReference type="PANTHER" id="PTHR33989:SF11">
    <property type="entry name" value="LICHENAN PERMEASE IIC COMPONENT"/>
    <property type="match status" value="1"/>
</dbReference>
<feature type="transmembrane region" description="Helical" evidence="9">
    <location>
        <begin position="384"/>
        <end position="402"/>
    </location>
</feature>
<dbReference type="PIRSF" id="PIRSF006351">
    <property type="entry name" value="PTS_EIIC-Cellobiose"/>
    <property type="match status" value="1"/>
</dbReference>
<dbReference type="GO" id="GO:0009401">
    <property type="term" value="P:phosphoenolpyruvate-dependent sugar phosphotransferase system"/>
    <property type="evidence" value="ECO:0007669"/>
    <property type="project" value="InterPro"/>
</dbReference>
<dbReference type="Proteomes" id="UP000277811">
    <property type="component" value="Unassembled WGS sequence"/>
</dbReference>
<evidence type="ECO:0000256" key="3">
    <source>
        <dbReference type="ARBA" id="ARBA00022475"/>
    </source>
</evidence>
<feature type="transmembrane region" description="Helical" evidence="9">
    <location>
        <begin position="98"/>
        <end position="116"/>
    </location>
</feature>
<keyword evidence="12" id="KW-1185">Reference proteome</keyword>
<sequence length="431" mass="46116">MEGLIRFLEKYFMPVAGRIAEQRHLRALRDGIVATIPLILIGSAFLVIAFPPVAFLAAMVKPYVGNLLMVVNATFGIMALVAAFSIAFSLAGSYKLDTLSAGVLSVSAFILAMPFTKDGNIASAWMGSKGLFVAMLIGVFVVEVQRYMTKRNLVIKMPEGVPSSVARSFAALFPGFIILTLVWVVNVILLSTVGLPIPEVINTIITNPLLHLGGTLGAILIAELVVQLLWSVGIHGAALVGGIMSPIWLAFTQQNAIAKAAGQVIPNIISQQFVDVFVLIGGSGTTLALAVLLFTRVKSKQLKALGKTAIWPGLFNINEPITFGMPIVMNPVMIIPWVLAPLTVAVITYVTMAAGLVGKPYALLPWTTPVFFSGFLATGDWKAVLLQLVNFIVAGAIYYPFLRVWDKAKLAEEKGMEEAEKATVGGTAFKA</sequence>
<dbReference type="PROSITE" id="PS51105">
    <property type="entry name" value="PTS_EIIC_TYPE_3"/>
    <property type="match status" value="1"/>
</dbReference>
<protein>
    <recommendedName>
        <fullName evidence="8">Permease IIC component</fullName>
    </recommendedName>
</protein>
<gene>
    <name evidence="11" type="ORF">LUCI_2232</name>
</gene>
<feature type="transmembrane region" description="Helical" evidence="9">
    <location>
        <begin position="209"/>
        <end position="230"/>
    </location>
</feature>
<evidence type="ECO:0000256" key="2">
    <source>
        <dbReference type="ARBA" id="ARBA00022448"/>
    </source>
</evidence>
<dbReference type="NCBIfam" id="TIGR00410">
    <property type="entry name" value="lacE"/>
    <property type="match status" value="1"/>
</dbReference>
<evidence type="ECO:0000259" key="10">
    <source>
        <dbReference type="PROSITE" id="PS51105"/>
    </source>
</evidence>
<evidence type="ECO:0000256" key="7">
    <source>
        <dbReference type="ARBA" id="ARBA00023136"/>
    </source>
</evidence>
<dbReference type="GO" id="GO:0005886">
    <property type="term" value="C:plasma membrane"/>
    <property type="evidence" value="ECO:0007669"/>
    <property type="project" value="UniProtKB-SubCell"/>
</dbReference>
<keyword evidence="5 9" id="KW-0812">Transmembrane</keyword>
<keyword evidence="2 8" id="KW-0813">Transport</keyword>
<accession>A0A498RCU5</accession>
<feature type="transmembrane region" description="Helical" evidence="9">
    <location>
        <begin position="276"/>
        <end position="297"/>
    </location>
</feature>
<evidence type="ECO:0000313" key="12">
    <source>
        <dbReference type="Proteomes" id="UP000277811"/>
    </source>
</evidence>
<dbReference type="AlphaFoldDB" id="A0A498RCU5"/>
<dbReference type="InterPro" id="IPR003352">
    <property type="entry name" value="PTS_EIIC"/>
</dbReference>
<keyword evidence="7 8" id="KW-0472">Membrane</keyword>
<feature type="transmembrane region" description="Helical" evidence="9">
    <location>
        <begin position="334"/>
        <end position="354"/>
    </location>
</feature>
<feature type="domain" description="PTS EIIC type-3" evidence="10">
    <location>
        <begin position="8"/>
        <end position="401"/>
    </location>
</feature>
<keyword evidence="3 8" id="KW-1003">Cell membrane</keyword>
<evidence type="ECO:0000313" key="11">
    <source>
        <dbReference type="EMBL" id="VBB06988.1"/>
    </source>
</evidence>
<feature type="transmembrane region" description="Helical" evidence="9">
    <location>
        <begin position="165"/>
        <end position="189"/>
    </location>
</feature>
<dbReference type="EMBL" id="UPPP01000070">
    <property type="protein sequence ID" value="VBB06988.1"/>
    <property type="molecule type" value="Genomic_DNA"/>
</dbReference>
<keyword evidence="11" id="KW-0808">Transferase</keyword>
<evidence type="ECO:0000256" key="1">
    <source>
        <dbReference type="ARBA" id="ARBA00004651"/>
    </source>
</evidence>
<dbReference type="Pfam" id="PF02378">
    <property type="entry name" value="PTS_EIIC"/>
    <property type="match status" value="1"/>
</dbReference>
<evidence type="ECO:0000256" key="5">
    <source>
        <dbReference type="ARBA" id="ARBA00022692"/>
    </source>
</evidence>
<keyword evidence="4 8" id="KW-0762">Sugar transport</keyword>
<feature type="transmembrane region" description="Helical" evidence="9">
    <location>
        <begin position="122"/>
        <end position="144"/>
    </location>
</feature>
<evidence type="ECO:0000256" key="9">
    <source>
        <dbReference type="SAM" id="Phobius"/>
    </source>
</evidence>
<evidence type="ECO:0000256" key="4">
    <source>
        <dbReference type="ARBA" id="ARBA00022597"/>
    </source>
</evidence>
<dbReference type="GO" id="GO:0008982">
    <property type="term" value="F:protein-N(PI)-phosphohistidine-sugar phosphotransferase activity"/>
    <property type="evidence" value="ECO:0007669"/>
    <property type="project" value="UniProtKB-UniRule"/>
</dbReference>
<dbReference type="PANTHER" id="PTHR33989">
    <property type="match status" value="1"/>
</dbReference>
<feature type="transmembrane region" description="Helical" evidence="9">
    <location>
        <begin position="67"/>
        <end position="91"/>
    </location>
</feature>